<keyword evidence="5 9" id="KW-0326">Glycosidase</keyword>
<dbReference type="SUPFAM" id="SSF49899">
    <property type="entry name" value="Concanavalin A-like lectins/glucanases"/>
    <property type="match status" value="1"/>
</dbReference>
<dbReference type="PIRSF" id="PIRSF005604">
    <property type="entry name" value="XET"/>
    <property type="match status" value="1"/>
</dbReference>
<keyword evidence="9" id="KW-0961">Cell wall biogenesis/degradation</keyword>
<feature type="active site" description="Proton donor" evidence="7">
    <location>
        <position position="104"/>
    </location>
</feature>
<gene>
    <name evidence="11" type="ORF">OLC1_LOCUS1490</name>
</gene>
<dbReference type="PROSITE" id="PS01034">
    <property type="entry name" value="GH16_1"/>
    <property type="match status" value="1"/>
</dbReference>
<dbReference type="CDD" id="cd02176">
    <property type="entry name" value="GH16_XET"/>
    <property type="match status" value="1"/>
</dbReference>
<dbReference type="PRINTS" id="PR00737">
    <property type="entry name" value="GLHYDRLASE16"/>
</dbReference>
<evidence type="ECO:0000256" key="6">
    <source>
        <dbReference type="ARBA" id="ARBA00038488"/>
    </source>
</evidence>
<dbReference type="GO" id="GO:0004553">
    <property type="term" value="F:hydrolase activity, hydrolyzing O-glycosyl compounds"/>
    <property type="evidence" value="ECO:0007669"/>
    <property type="project" value="InterPro"/>
</dbReference>
<evidence type="ECO:0000256" key="1">
    <source>
        <dbReference type="ARBA" id="ARBA00022679"/>
    </source>
</evidence>
<evidence type="ECO:0000256" key="3">
    <source>
        <dbReference type="ARBA" id="ARBA00023157"/>
    </source>
</evidence>
<dbReference type="InterPro" id="IPR010713">
    <property type="entry name" value="XET_C"/>
</dbReference>
<dbReference type="AlphaFoldDB" id="A0AAV1C2P7"/>
<dbReference type="InterPro" id="IPR044791">
    <property type="entry name" value="Beta-glucanase/XTH"/>
</dbReference>
<keyword evidence="4" id="KW-0325">Glycoprotein</keyword>
<keyword evidence="9" id="KW-0134">Cell wall</keyword>
<evidence type="ECO:0000256" key="7">
    <source>
        <dbReference type="PIRSR" id="PIRSR005604-1"/>
    </source>
</evidence>
<keyword evidence="3" id="KW-1015">Disulfide bond</keyword>
<protein>
    <recommendedName>
        <fullName evidence="9">Xyloglucan endotransglucosylase/hydrolase</fullName>
        <ecNumber evidence="9">2.4.1.207</ecNumber>
    </recommendedName>
</protein>
<comment type="subcellular location">
    <subcellularLocation>
        <location evidence="9">Secreted</location>
        <location evidence="9">Cell wall</location>
    </subcellularLocation>
    <subcellularLocation>
        <location evidence="9">Secreted</location>
        <location evidence="9">Extracellular space</location>
        <location evidence="9">Apoplast</location>
    </subcellularLocation>
</comment>
<feature type="chain" id="PRO_5043113596" description="Xyloglucan endotransglucosylase/hydrolase" evidence="9">
    <location>
        <begin position="24"/>
        <end position="286"/>
    </location>
</feature>
<dbReference type="PROSITE" id="PS51762">
    <property type="entry name" value="GH16_2"/>
    <property type="match status" value="1"/>
</dbReference>
<dbReference type="GO" id="GO:0048046">
    <property type="term" value="C:apoplast"/>
    <property type="evidence" value="ECO:0007669"/>
    <property type="project" value="UniProtKB-SubCell"/>
</dbReference>
<dbReference type="Pfam" id="PF00722">
    <property type="entry name" value="Glyco_hydro_16"/>
    <property type="match status" value="1"/>
</dbReference>
<dbReference type="GO" id="GO:0010411">
    <property type="term" value="P:xyloglucan metabolic process"/>
    <property type="evidence" value="ECO:0007669"/>
    <property type="project" value="InterPro"/>
</dbReference>
<dbReference type="InterPro" id="IPR008264">
    <property type="entry name" value="Beta_glucanase"/>
</dbReference>
<dbReference type="InterPro" id="IPR016455">
    <property type="entry name" value="XTH"/>
</dbReference>
<dbReference type="InterPro" id="IPR000757">
    <property type="entry name" value="Beta-glucanase-like"/>
</dbReference>
<dbReference type="Gene3D" id="2.60.120.200">
    <property type="match status" value="1"/>
</dbReference>
<keyword evidence="2 9" id="KW-0378">Hydrolase</keyword>
<organism evidence="11 12">
    <name type="scientific">Oldenlandia corymbosa var. corymbosa</name>
    <dbReference type="NCBI Taxonomy" id="529605"/>
    <lineage>
        <taxon>Eukaryota</taxon>
        <taxon>Viridiplantae</taxon>
        <taxon>Streptophyta</taxon>
        <taxon>Embryophyta</taxon>
        <taxon>Tracheophyta</taxon>
        <taxon>Spermatophyta</taxon>
        <taxon>Magnoliopsida</taxon>
        <taxon>eudicotyledons</taxon>
        <taxon>Gunneridae</taxon>
        <taxon>Pentapetalae</taxon>
        <taxon>asterids</taxon>
        <taxon>lamiids</taxon>
        <taxon>Gentianales</taxon>
        <taxon>Rubiaceae</taxon>
        <taxon>Rubioideae</taxon>
        <taxon>Spermacoceae</taxon>
        <taxon>Hedyotis-Oldenlandia complex</taxon>
        <taxon>Oldenlandia</taxon>
    </lineage>
</organism>
<dbReference type="GO" id="GO:0016762">
    <property type="term" value="F:xyloglucan:xyloglucosyl transferase activity"/>
    <property type="evidence" value="ECO:0007669"/>
    <property type="project" value="UniProtKB-EC"/>
</dbReference>
<evidence type="ECO:0000256" key="8">
    <source>
        <dbReference type="PIRSR" id="PIRSR005604-2"/>
    </source>
</evidence>
<sequence>MLYSRMLQHFLLVLACLLMAASAGNFNQDVACTYGGRRCQILRGGSLLTLSLDQVSGSGFNSKNQYMFGRFDMQMKLVPNNSAGTVTTFYLTSFGPSHNEIDIEFLGNQSGQPYTLHTNIYCQGQGNREQQFKLWFDPTKNFHTYSIVWNPQRIMILVDNSPLRVYENNLAKEIPYPNDQPMSVFASLWDAEDWATQGGRVKTDWTQAPFYASYRNFNTNNACVWSSSTNSSSCNGANSTQQAWQTQGLDANGRKRLKYLQSKSMIYNYCTDSARFPQGFPPECKL</sequence>
<evidence type="ECO:0000313" key="11">
    <source>
        <dbReference type="EMBL" id="CAI9089067.1"/>
    </source>
</evidence>
<comment type="PTM">
    <text evidence="9">Contains at least one intrachain disulfide bond essential for its enzymatic activity.</text>
</comment>
<keyword evidence="9" id="KW-0964">Secreted</keyword>
<dbReference type="PROSITE" id="PS51257">
    <property type="entry name" value="PROKAR_LIPOPROTEIN"/>
    <property type="match status" value="1"/>
</dbReference>
<accession>A0AAV1C2P7</accession>
<keyword evidence="12" id="KW-1185">Reference proteome</keyword>
<dbReference type="GO" id="GO:0042546">
    <property type="term" value="P:cell wall biogenesis"/>
    <property type="evidence" value="ECO:0007669"/>
    <property type="project" value="InterPro"/>
</dbReference>
<dbReference type="InterPro" id="IPR013320">
    <property type="entry name" value="ConA-like_dom_sf"/>
</dbReference>
<comment type="similarity">
    <text evidence="6">Belongs to the glycosyl hydrolase 16 family. XTH group 1 subfamily.</text>
</comment>
<feature type="domain" description="GH16" evidence="10">
    <location>
        <begin position="20"/>
        <end position="214"/>
    </location>
</feature>
<comment type="function">
    <text evidence="9">Catalyzes xyloglucan endohydrolysis (XEH) and/or endotransglycosylation (XET). Cleaves and religates xyloglucan polymers, an essential constituent of the primary cell wall, and thereby participates in cell wall construction of growing tissues.</text>
</comment>
<dbReference type="GO" id="GO:0071555">
    <property type="term" value="P:cell wall organization"/>
    <property type="evidence" value="ECO:0007669"/>
    <property type="project" value="UniProtKB-KW"/>
</dbReference>
<evidence type="ECO:0000313" key="12">
    <source>
        <dbReference type="Proteomes" id="UP001161247"/>
    </source>
</evidence>
<dbReference type="FunFam" id="2.60.120.200:FF:000025">
    <property type="entry name" value="Xyloglucan endotransglucosylase/hydrolase"/>
    <property type="match status" value="1"/>
</dbReference>
<keyword evidence="9" id="KW-0732">Signal</keyword>
<dbReference type="InterPro" id="IPR008263">
    <property type="entry name" value="GH16_AS"/>
</dbReference>
<feature type="active site" description="Nucleophile" evidence="7">
    <location>
        <position position="100"/>
    </location>
</feature>
<evidence type="ECO:0000256" key="5">
    <source>
        <dbReference type="ARBA" id="ARBA00023295"/>
    </source>
</evidence>
<evidence type="ECO:0000256" key="4">
    <source>
        <dbReference type="ARBA" id="ARBA00023180"/>
    </source>
</evidence>
<evidence type="ECO:0000259" key="10">
    <source>
        <dbReference type="PROSITE" id="PS51762"/>
    </source>
</evidence>
<evidence type="ECO:0000256" key="9">
    <source>
        <dbReference type="RuleBase" id="RU361120"/>
    </source>
</evidence>
<evidence type="ECO:0000256" key="2">
    <source>
        <dbReference type="ARBA" id="ARBA00022801"/>
    </source>
</evidence>
<dbReference type="PANTHER" id="PTHR31062">
    <property type="entry name" value="XYLOGLUCAN ENDOTRANSGLUCOSYLASE/HYDROLASE PROTEIN 8-RELATED"/>
    <property type="match status" value="1"/>
</dbReference>
<name>A0AAV1C2P7_OLDCO</name>
<keyword evidence="1 9" id="KW-0808">Transferase</keyword>
<dbReference type="EMBL" id="OX459118">
    <property type="protein sequence ID" value="CAI9089067.1"/>
    <property type="molecule type" value="Genomic_DNA"/>
</dbReference>
<feature type="glycosylation site" description="N-linked (GlcNAc...) asparagine" evidence="8">
    <location>
        <position position="108"/>
    </location>
</feature>
<dbReference type="Proteomes" id="UP001161247">
    <property type="component" value="Chromosome 1"/>
</dbReference>
<feature type="signal peptide" evidence="9">
    <location>
        <begin position="1"/>
        <end position="23"/>
    </location>
</feature>
<dbReference type="EC" id="2.4.1.207" evidence="9"/>
<proteinExistence type="inferred from homology"/>
<reference evidence="11" key="1">
    <citation type="submission" date="2023-03" db="EMBL/GenBank/DDBJ databases">
        <authorList>
            <person name="Julca I."/>
        </authorList>
    </citation>
    <scope>NUCLEOTIDE SEQUENCE</scope>
</reference>
<keyword evidence="9" id="KW-0052">Apoplast</keyword>
<dbReference type="Pfam" id="PF06955">
    <property type="entry name" value="XET_C"/>
    <property type="match status" value="1"/>
</dbReference>